<comment type="caution">
    <text evidence="1">The sequence shown here is derived from an EMBL/GenBank/DDBJ whole genome shotgun (WGS) entry which is preliminary data.</text>
</comment>
<evidence type="ECO:0000313" key="2">
    <source>
        <dbReference type="Proteomes" id="UP000236291"/>
    </source>
</evidence>
<reference evidence="1 2" key="1">
    <citation type="journal article" date="2014" name="Am. J. Bot.">
        <title>Genome assembly and annotation for red clover (Trifolium pratense; Fabaceae).</title>
        <authorList>
            <person name="Istvanek J."/>
            <person name="Jaros M."/>
            <person name="Krenek A."/>
            <person name="Repkova J."/>
        </authorList>
    </citation>
    <scope>NUCLEOTIDE SEQUENCE [LARGE SCALE GENOMIC DNA]</scope>
    <source>
        <strain evidence="2">cv. Tatra</strain>
        <tissue evidence="1">Young leaves</tissue>
    </source>
</reference>
<accession>A0A2K3N519</accession>
<dbReference type="AlphaFoldDB" id="A0A2K3N519"/>
<organism evidence="1 2">
    <name type="scientific">Trifolium pratense</name>
    <name type="common">Red clover</name>
    <dbReference type="NCBI Taxonomy" id="57577"/>
    <lineage>
        <taxon>Eukaryota</taxon>
        <taxon>Viridiplantae</taxon>
        <taxon>Streptophyta</taxon>
        <taxon>Embryophyta</taxon>
        <taxon>Tracheophyta</taxon>
        <taxon>Spermatophyta</taxon>
        <taxon>Magnoliopsida</taxon>
        <taxon>eudicotyledons</taxon>
        <taxon>Gunneridae</taxon>
        <taxon>Pentapetalae</taxon>
        <taxon>rosids</taxon>
        <taxon>fabids</taxon>
        <taxon>Fabales</taxon>
        <taxon>Fabaceae</taxon>
        <taxon>Papilionoideae</taxon>
        <taxon>50 kb inversion clade</taxon>
        <taxon>NPAAA clade</taxon>
        <taxon>Hologalegina</taxon>
        <taxon>IRL clade</taxon>
        <taxon>Trifolieae</taxon>
        <taxon>Trifolium</taxon>
    </lineage>
</organism>
<dbReference type="Proteomes" id="UP000236291">
    <property type="component" value="Unassembled WGS sequence"/>
</dbReference>
<reference evidence="1 2" key="2">
    <citation type="journal article" date="2017" name="Front. Plant Sci.">
        <title>Gene Classification and Mining of Molecular Markers Useful in Red Clover (Trifolium pratense) Breeding.</title>
        <authorList>
            <person name="Istvanek J."/>
            <person name="Dluhosova J."/>
            <person name="Dluhos P."/>
            <person name="Patkova L."/>
            <person name="Nedelnik J."/>
            <person name="Repkova J."/>
        </authorList>
    </citation>
    <scope>NUCLEOTIDE SEQUENCE [LARGE SCALE GENOMIC DNA]</scope>
    <source>
        <strain evidence="2">cv. Tatra</strain>
        <tissue evidence="1">Young leaves</tissue>
    </source>
</reference>
<evidence type="ECO:0000313" key="1">
    <source>
        <dbReference type="EMBL" id="PNX98138.1"/>
    </source>
</evidence>
<gene>
    <name evidence="1" type="ORF">L195_g021380</name>
</gene>
<name>A0A2K3N519_TRIPR</name>
<protein>
    <submittedName>
        <fullName evidence="1">Uncharacterized protein</fullName>
    </submittedName>
</protein>
<proteinExistence type="predicted"/>
<sequence length="95" mass="11164">MMNPLSNKITNNKIQDETLKSEDVSNDILVAVKRLMELNDDNNINNDARRGRGRKSHVKMLMEDQINKKINEILRPKKMKKYGLLQRYLWGDNAH</sequence>
<dbReference type="EMBL" id="ASHM01016330">
    <property type="protein sequence ID" value="PNX98138.1"/>
    <property type="molecule type" value="Genomic_DNA"/>
</dbReference>